<feature type="domain" description="HTH merR-type" evidence="3">
    <location>
        <begin position="30"/>
        <end position="99"/>
    </location>
</feature>
<dbReference type="InterPro" id="IPR000551">
    <property type="entry name" value="MerR-type_HTH_dom"/>
</dbReference>
<evidence type="ECO:0000256" key="1">
    <source>
        <dbReference type="ARBA" id="ARBA00023125"/>
    </source>
</evidence>
<accession>A0ABP5Q6N7</accession>
<feature type="compositionally biased region" description="Basic and acidic residues" evidence="2">
    <location>
        <begin position="147"/>
        <end position="156"/>
    </location>
</feature>
<keyword evidence="1" id="KW-0238">DNA-binding</keyword>
<dbReference type="RefSeq" id="WP_344634354.1">
    <property type="nucleotide sequence ID" value="NZ_BAAATR010000001.1"/>
</dbReference>
<dbReference type="Proteomes" id="UP001500305">
    <property type="component" value="Unassembled WGS sequence"/>
</dbReference>
<evidence type="ECO:0000259" key="3">
    <source>
        <dbReference type="PROSITE" id="PS50937"/>
    </source>
</evidence>
<evidence type="ECO:0000313" key="4">
    <source>
        <dbReference type="EMBL" id="GAA2227440.1"/>
    </source>
</evidence>
<protein>
    <recommendedName>
        <fullName evidence="3">HTH merR-type domain-containing protein</fullName>
    </recommendedName>
</protein>
<dbReference type="SMART" id="SM00422">
    <property type="entry name" value="HTH_MERR"/>
    <property type="match status" value="1"/>
</dbReference>
<dbReference type="PROSITE" id="PS00552">
    <property type="entry name" value="HTH_MERR_1"/>
    <property type="match status" value="1"/>
</dbReference>
<comment type="caution">
    <text evidence="4">The sequence shown here is derived from an EMBL/GenBank/DDBJ whole genome shotgun (WGS) entry which is preliminary data.</text>
</comment>
<dbReference type="EMBL" id="BAAATR010000001">
    <property type="protein sequence ID" value="GAA2227440.1"/>
    <property type="molecule type" value="Genomic_DNA"/>
</dbReference>
<dbReference type="Gene3D" id="1.10.1660.10">
    <property type="match status" value="1"/>
</dbReference>
<dbReference type="InterPro" id="IPR047057">
    <property type="entry name" value="MerR_fam"/>
</dbReference>
<organism evidence="4 5">
    <name type="scientific">Kitasatospora cystarginea</name>
    <dbReference type="NCBI Taxonomy" id="58350"/>
    <lineage>
        <taxon>Bacteria</taxon>
        <taxon>Bacillati</taxon>
        <taxon>Actinomycetota</taxon>
        <taxon>Actinomycetes</taxon>
        <taxon>Kitasatosporales</taxon>
        <taxon>Streptomycetaceae</taxon>
        <taxon>Kitasatospora</taxon>
    </lineage>
</organism>
<gene>
    <name evidence="4" type="ORF">GCM10010430_03620</name>
</gene>
<feature type="region of interest" description="Disordered" evidence="2">
    <location>
        <begin position="147"/>
        <end position="181"/>
    </location>
</feature>
<proteinExistence type="predicted"/>
<dbReference type="PROSITE" id="PS50937">
    <property type="entry name" value="HTH_MERR_2"/>
    <property type="match status" value="1"/>
</dbReference>
<dbReference type="CDD" id="cd01109">
    <property type="entry name" value="HTH_YyaN"/>
    <property type="match status" value="1"/>
</dbReference>
<dbReference type="PANTHER" id="PTHR30204">
    <property type="entry name" value="REDOX-CYCLING DRUG-SENSING TRANSCRIPTIONAL ACTIVATOR SOXR"/>
    <property type="match status" value="1"/>
</dbReference>
<dbReference type="PRINTS" id="PR00040">
    <property type="entry name" value="HTHMERR"/>
</dbReference>
<dbReference type="PANTHER" id="PTHR30204:SF98">
    <property type="entry name" value="HTH-TYPE TRANSCRIPTIONAL REGULATOR ADHR"/>
    <property type="match status" value="1"/>
</dbReference>
<dbReference type="SUPFAM" id="SSF46955">
    <property type="entry name" value="Putative DNA-binding domain"/>
    <property type="match status" value="1"/>
</dbReference>
<evidence type="ECO:0000313" key="5">
    <source>
        <dbReference type="Proteomes" id="UP001500305"/>
    </source>
</evidence>
<sequence>MATTARINSDLLSCSEAYRTASAEADRTPRHSISAVAAVSGLTAHTLRWYERIGLLDPIDRSYSGQRRYSDADLNRLGFLSRLRLTGMPVADMLRYVELARAGDDTVEARREILVQHREEVRQKIADLHATLAVLDYKIDIYSENRQQVPDHRYEPPARAGRPGQYEQQQYDQIDRKKQSA</sequence>
<dbReference type="Pfam" id="PF13411">
    <property type="entry name" value="MerR_1"/>
    <property type="match status" value="1"/>
</dbReference>
<evidence type="ECO:0000256" key="2">
    <source>
        <dbReference type="SAM" id="MobiDB-lite"/>
    </source>
</evidence>
<keyword evidence="5" id="KW-1185">Reference proteome</keyword>
<name>A0ABP5Q6N7_9ACTN</name>
<dbReference type="InterPro" id="IPR009061">
    <property type="entry name" value="DNA-bd_dom_put_sf"/>
</dbReference>
<reference evidence="5" key="1">
    <citation type="journal article" date="2019" name="Int. J. Syst. Evol. Microbiol.">
        <title>The Global Catalogue of Microorganisms (GCM) 10K type strain sequencing project: providing services to taxonomists for standard genome sequencing and annotation.</title>
        <authorList>
            <consortium name="The Broad Institute Genomics Platform"/>
            <consortium name="The Broad Institute Genome Sequencing Center for Infectious Disease"/>
            <person name="Wu L."/>
            <person name="Ma J."/>
        </authorList>
    </citation>
    <scope>NUCLEOTIDE SEQUENCE [LARGE SCALE GENOMIC DNA]</scope>
    <source>
        <strain evidence="5">JCM 7356</strain>
    </source>
</reference>